<protein>
    <submittedName>
        <fullName evidence="2">Acyl carrier protein</fullName>
    </submittedName>
</protein>
<reference evidence="3" key="1">
    <citation type="submission" date="2016-10" db="EMBL/GenBank/DDBJ databases">
        <authorList>
            <person name="Varghese N."/>
        </authorList>
    </citation>
    <scope>NUCLEOTIDE SEQUENCE [LARGE SCALE GENOMIC DNA]</scope>
    <source>
        <strain evidence="3">HL 19</strain>
    </source>
</reference>
<proteinExistence type="predicted"/>
<dbReference type="PROSITE" id="PS50075">
    <property type="entry name" value="CARRIER"/>
    <property type="match status" value="1"/>
</dbReference>
<dbReference type="STRING" id="381306.AN478_07600"/>
<dbReference type="Proteomes" id="UP000183104">
    <property type="component" value="Unassembled WGS sequence"/>
</dbReference>
<dbReference type="RefSeq" id="WP_054966014.1">
    <property type="nucleotide sequence ID" value="NZ_FMUN01000003.1"/>
</dbReference>
<dbReference type="EMBL" id="FMUN01000003">
    <property type="protein sequence ID" value="SCY12794.1"/>
    <property type="molecule type" value="Genomic_DNA"/>
</dbReference>
<feature type="domain" description="Carrier" evidence="1">
    <location>
        <begin position="1"/>
        <end position="81"/>
    </location>
</feature>
<evidence type="ECO:0000313" key="2">
    <source>
        <dbReference type="EMBL" id="SCY12794.1"/>
    </source>
</evidence>
<evidence type="ECO:0000259" key="1">
    <source>
        <dbReference type="PROSITE" id="PS50075"/>
    </source>
</evidence>
<dbReference type="AlphaFoldDB" id="A0A0N8PMY6"/>
<gene>
    <name evidence="2" type="ORF">SAMN05661077_1286</name>
</gene>
<dbReference type="PATRIC" id="fig|381306.5.peg.159"/>
<name>A0A0N8PMY6_9GAMM</name>
<evidence type="ECO:0000313" key="3">
    <source>
        <dbReference type="Proteomes" id="UP000183104"/>
    </source>
</evidence>
<accession>A0A0N8PMY6</accession>
<organism evidence="2 3">
    <name type="scientific">Thiohalorhabdus denitrificans</name>
    <dbReference type="NCBI Taxonomy" id="381306"/>
    <lineage>
        <taxon>Bacteria</taxon>
        <taxon>Pseudomonadati</taxon>
        <taxon>Pseudomonadota</taxon>
        <taxon>Gammaproteobacteria</taxon>
        <taxon>Thiohalorhabdales</taxon>
        <taxon>Thiohalorhabdaceae</taxon>
        <taxon>Thiohalorhabdus</taxon>
    </lineage>
</organism>
<sequence>MASVEEVRQVVGDVLQLGERTAALERETPLIGNIPEFDSMAVVSVVTSLEDQFGVVIEDDEISAETFETVGSLVDFVNSKL</sequence>
<dbReference type="Pfam" id="PF00550">
    <property type="entry name" value="PP-binding"/>
    <property type="match status" value="1"/>
</dbReference>
<dbReference type="SUPFAM" id="SSF47336">
    <property type="entry name" value="ACP-like"/>
    <property type="match status" value="1"/>
</dbReference>
<dbReference type="Gene3D" id="1.10.1200.10">
    <property type="entry name" value="ACP-like"/>
    <property type="match status" value="1"/>
</dbReference>
<dbReference type="OrthoDB" id="8527261at2"/>
<dbReference type="InterPro" id="IPR009081">
    <property type="entry name" value="PP-bd_ACP"/>
</dbReference>
<keyword evidence="3" id="KW-1185">Reference proteome</keyword>
<dbReference type="InterPro" id="IPR036736">
    <property type="entry name" value="ACP-like_sf"/>
</dbReference>